<dbReference type="EMBL" id="JADKPN010000001">
    <property type="protein sequence ID" value="MBF4761630.1"/>
    <property type="molecule type" value="Genomic_DNA"/>
</dbReference>
<protein>
    <submittedName>
        <fullName evidence="5">FAD-dependent oxidoreductase</fullName>
    </submittedName>
</protein>
<dbReference type="AlphaFoldDB" id="A0A930VB65"/>
<organism evidence="5 6">
    <name type="scientific">Nocardioides islandensis</name>
    <dbReference type="NCBI Taxonomy" id="433663"/>
    <lineage>
        <taxon>Bacteria</taxon>
        <taxon>Bacillati</taxon>
        <taxon>Actinomycetota</taxon>
        <taxon>Actinomycetes</taxon>
        <taxon>Propionibacteriales</taxon>
        <taxon>Nocardioidaceae</taxon>
        <taxon>Nocardioides</taxon>
    </lineage>
</organism>
<feature type="domain" description="Amine oxidase" evidence="4">
    <location>
        <begin position="16"/>
        <end position="448"/>
    </location>
</feature>
<dbReference type="InterPro" id="IPR036188">
    <property type="entry name" value="FAD/NAD-bd_sf"/>
</dbReference>
<reference evidence="5" key="1">
    <citation type="submission" date="2020-11" db="EMBL/GenBank/DDBJ databases">
        <title>Nocardioides sp. nov., isolated from Soil of Cynanchum wilfordii Hemsley rhizosphere.</title>
        <authorList>
            <person name="Lee J.-S."/>
            <person name="Suh M.K."/>
            <person name="Kim J.-S."/>
        </authorList>
    </citation>
    <scope>NUCLEOTIDE SEQUENCE</scope>
    <source>
        <strain evidence="5">KCTC 19275</strain>
    </source>
</reference>
<dbReference type="Proteomes" id="UP000640489">
    <property type="component" value="Unassembled WGS sequence"/>
</dbReference>
<name>A0A930VB65_9ACTN</name>
<dbReference type="GO" id="GO:0016491">
    <property type="term" value="F:oxidoreductase activity"/>
    <property type="evidence" value="ECO:0007669"/>
    <property type="project" value="UniProtKB-KW"/>
</dbReference>
<dbReference type="SUPFAM" id="SSF51905">
    <property type="entry name" value="FAD/NAD(P)-binding domain"/>
    <property type="match status" value="1"/>
</dbReference>
<keyword evidence="6" id="KW-1185">Reference proteome</keyword>
<comment type="caution">
    <text evidence="5">The sequence shown here is derived from an EMBL/GenBank/DDBJ whole genome shotgun (WGS) entry which is preliminary data.</text>
</comment>
<dbReference type="InterPro" id="IPR002937">
    <property type="entry name" value="Amino_oxidase"/>
</dbReference>
<sequence length="459" mass="49538">MSDGRRDVVVVGGGAAGMAAAWQLRDRDVLLLEENDVLGGRLKSHARGDYWLNLGGHMFPAEGARVRRLIEELGLETVAIPGSKTALSLDGKVYDARRIESYPFTLPLSVRERAALVRAGLTVRWKVMQYLAESRPKPGESETQRRARVSRFERDRTFRELLGRLPGKVDAIFTTAARRAPGEMDELSAAAGLQLFAANWAAKSGSGPVNLLGGSGRLGEAVRRRLGDRVVVGARVTSVEPDGDGAVVHYETADGPTKVAARRVVVATPAPVARTLVRGLPREVDRSLASVSYGSFVSMAVLTTEQGPMPWDDLYALLTPGRSFNMLFNHANPLRGQAARTNGGSLMCYAGGGPAAELLPLADAEIAQRFTQDLLRVYPQLQGRVAETVVQRWRYGNCWHAPHGDFDAVLRHNADRANPVQLAGDYFAEVSGTIEDATRSGAEAATAVALGLDPDLQPQ</sequence>
<comment type="cofactor">
    <cofactor evidence="1">
        <name>FAD</name>
        <dbReference type="ChEBI" id="CHEBI:57692"/>
    </cofactor>
</comment>
<dbReference type="PANTHER" id="PTHR42923">
    <property type="entry name" value="PROTOPORPHYRINOGEN OXIDASE"/>
    <property type="match status" value="1"/>
</dbReference>
<evidence type="ECO:0000313" key="5">
    <source>
        <dbReference type="EMBL" id="MBF4761630.1"/>
    </source>
</evidence>
<evidence type="ECO:0000259" key="4">
    <source>
        <dbReference type="Pfam" id="PF01593"/>
    </source>
</evidence>
<proteinExistence type="predicted"/>
<evidence type="ECO:0000256" key="1">
    <source>
        <dbReference type="ARBA" id="ARBA00001974"/>
    </source>
</evidence>
<feature type="binding site" evidence="3">
    <location>
        <position position="349"/>
    </location>
    <ligand>
        <name>substrate</name>
    </ligand>
</feature>
<dbReference type="RefSeq" id="WP_194704836.1">
    <property type="nucleotide sequence ID" value="NZ_JADKPN010000001.1"/>
</dbReference>
<evidence type="ECO:0000256" key="2">
    <source>
        <dbReference type="ARBA" id="ARBA00023002"/>
    </source>
</evidence>
<gene>
    <name evidence="5" type="ORF">ISU07_00700</name>
</gene>
<keyword evidence="2" id="KW-0560">Oxidoreductase</keyword>
<accession>A0A930VB65</accession>
<dbReference type="InterPro" id="IPR050464">
    <property type="entry name" value="Zeta_carotene_desat/Oxidored"/>
</dbReference>
<dbReference type="Gene3D" id="3.50.50.60">
    <property type="entry name" value="FAD/NAD(P)-binding domain"/>
    <property type="match status" value="1"/>
</dbReference>
<feature type="binding site" evidence="3">
    <location>
        <position position="236"/>
    </location>
    <ligand>
        <name>FAD</name>
        <dbReference type="ChEBI" id="CHEBI:57692"/>
    </ligand>
</feature>
<dbReference type="InterPro" id="IPR001613">
    <property type="entry name" value="Flavin_amine_oxidase"/>
</dbReference>
<evidence type="ECO:0000313" key="6">
    <source>
        <dbReference type="Proteomes" id="UP000640489"/>
    </source>
</evidence>
<dbReference type="Pfam" id="PF01593">
    <property type="entry name" value="Amino_oxidase"/>
    <property type="match status" value="1"/>
</dbReference>
<evidence type="ECO:0000256" key="3">
    <source>
        <dbReference type="PIRSR" id="PIRSR601613-1"/>
    </source>
</evidence>
<dbReference type="PRINTS" id="PR00757">
    <property type="entry name" value="AMINEOXDASEF"/>
</dbReference>